<feature type="non-terminal residue" evidence="2">
    <location>
        <position position="159"/>
    </location>
</feature>
<evidence type="ECO:0000259" key="1">
    <source>
        <dbReference type="Pfam" id="PF07883"/>
    </source>
</evidence>
<name>A0A0A0BL18_9CELL</name>
<sequence length="159" mass="16437">MDERPDPASFPGGVSLTHVTVYDVPGTDGVAGGTPHLHTASAEAYLVLAGQGTVQTLGSQGYREDALAPGAVLWFTPGTVHRLVNGGGLELVVLMQNSGLPEAGDAVMTFPLEVLGDPQAYARAATLPDADAGTDVTAAVVRRRALALEGYDRWRADVG</sequence>
<feature type="domain" description="Cupin type-2" evidence="1">
    <location>
        <begin position="32"/>
        <end position="94"/>
    </location>
</feature>
<dbReference type="InterPro" id="IPR013096">
    <property type="entry name" value="Cupin_2"/>
</dbReference>
<dbReference type="Proteomes" id="UP000054314">
    <property type="component" value="Unassembled WGS sequence"/>
</dbReference>
<reference evidence="2 3" key="1">
    <citation type="submission" date="2013-08" db="EMBL/GenBank/DDBJ databases">
        <title>Genome sequencing of Cellulomonas bogoriensis 69B4.</title>
        <authorList>
            <person name="Chen F."/>
            <person name="Li Y."/>
            <person name="Wang G."/>
        </authorList>
    </citation>
    <scope>NUCLEOTIDE SEQUENCE [LARGE SCALE GENOMIC DNA]</scope>
    <source>
        <strain evidence="2 3">69B4</strain>
    </source>
</reference>
<accession>A0A0A0BL18</accession>
<dbReference type="SUPFAM" id="SSF51182">
    <property type="entry name" value="RmlC-like cupins"/>
    <property type="match status" value="1"/>
</dbReference>
<keyword evidence="3" id="KW-1185">Reference proteome</keyword>
<comment type="caution">
    <text evidence="2">The sequence shown here is derived from an EMBL/GenBank/DDBJ whole genome shotgun (WGS) entry which is preliminary data.</text>
</comment>
<evidence type="ECO:0000313" key="2">
    <source>
        <dbReference type="EMBL" id="KGM08570.1"/>
    </source>
</evidence>
<dbReference type="InterPro" id="IPR011051">
    <property type="entry name" value="RmlC_Cupin_sf"/>
</dbReference>
<gene>
    <name evidence="2" type="ORF">N869_07615</name>
</gene>
<dbReference type="Gene3D" id="2.60.120.10">
    <property type="entry name" value="Jelly Rolls"/>
    <property type="match status" value="1"/>
</dbReference>
<organism evidence="2 3">
    <name type="scientific">Cellulomonas bogoriensis 69B4 = DSM 16987</name>
    <dbReference type="NCBI Taxonomy" id="1386082"/>
    <lineage>
        <taxon>Bacteria</taxon>
        <taxon>Bacillati</taxon>
        <taxon>Actinomycetota</taxon>
        <taxon>Actinomycetes</taxon>
        <taxon>Micrococcales</taxon>
        <taxon>Cellulomonadaceae</taxon>
        <taxon>Cellulomonas</taxon>
    </lineage>
</organism>
<dbReference type="AlphaFoldDB" id="A0A0A0BL18"/>
<evidence type="ECO:0000313" key="3">
    <source>
        <dbReference type="Proteomes" id="UP000054314"/>
    </source>
</evidence>
<dbReference type="EMBL" id="AXCZ01000290">
    <property type="protein sequence ID" value="KGM08570.1"/>
    <property type="molecule type" value="Genomic_DNA"/>
</dbReference>
<protein>
    <submittedName>
        <fullName evidence="2">Cupin</fullName>
    </submittedName>
</protein>
<proteinExistence type="predicted"/>
<dbReference type="InterPro" id="IPR014710">
    <property type="entry name" value="RmlC-like_jellyroll"/>
</dbReference>
<dbReference type="Pfam" id="PF07883">
    <property type="entry name" value="Cupin_2"/>
    <property type="match status" value="1"/>
</dbReference>